<reference evidence="3 4" key="1">
    <citation type="submission" date="2021-06" db="EMBL/GenBank/DDBJ databases">
        <title>Caerostris extrusa draft genome.</title>
        <authorList>
            <person name="Kono N."/>
            <person name="Arakawa K."/>
        </authorList>
    </citation>
    <scope>NUCLEOTIDE SEQUENCE [LARGE SCALE GENOMIC DNA]</scope>
</reference>
<evidence type="ECO:0000256" key="2">
    <source>
        <dbReference type="SAM" id="SignalP"/>
    </source>
</evidence>
<keyword evidence="4" id="KW-1185">Reference proteome</keyword>
<evidence type="ECO:0000313" key="4">
    <source>
        <dbReference type="Proteomes" id="UP001054945"/>
    </source>
</evidence>
<accession>A0AAV4XE72</accession>
<evidence type="ECO:0008006" key="5">
    <source>
        <dbReference type="Google" id="ProtNLM"/>
    </source>
</evidence>
<dbReference type="EMBL" id="BPLR01017651">
    <property type="protein sequence ID" value="GIY93342.1"/>
    <property type="molecule type" value="Genomic_DNA"/>
</dbReference>
<sequence length="89" mass="10043">MSPHALLLLLRFWQQWSENGREESGRCLPPSQRVDEHHDVPVGKEGVEAKGGQWSPLAFEMAHQSSQRRDLSAIHFKAALSLPCERNLG</sequence>
<proteinExistence type="predicted"/>
<evidence type="ECO:0000313" key="3">
    <source>
        <dbReference type="EMBL" id="GIY93342.1"/>
    </source>
</evidence>
<dbReference type="AlphaFoldDB" id="A0AAV4XE72"/>
<dbReference type="Proteomes" id="UP001054945">
    <property type="component" value="Unassembled WGS sequence"/>
</dbReference>
<evidence type="ECO:0000256" key="1">
    <source>
        <dbReference type="SAM" id="MobiDB-lite"/>
    </source>
</evidence>
<name>A0AAV4XE72_CAEEX</name>
<feature type="signal peptide" evidence="2">
    <location>
        <begin position="1"/>
        <end position="17"/>
    </location>
</feature>
<feature type="compositionally biased region" description="Basic and acidic residues" evidence="1">
    <location>
        <begin position="33"/>
        <end position="47"/>
    </location>
</feature>
<keyword evidence="2" id="KW-0732">Signal</keyword>
<feature type="region of interest" description="Disordered" evidence="1">
    <location>
        <begin position="21"/>
        <end position="47"/>
    </location>
</feature>
<gene>
    <name evidence="3" type="ORF">CEXT_646171</name>
</gene>
<protein>
    <recommendedName>
        <fullName evidence="5">Secreted protein</fullName>
    </recommendedName>
</protein>
<organism evidence="3 4">
    <name type="scientific">Caerostris extrusa</name>
    <name type="common">Bark spider</name>
    <name type="synonym">Caerostris bankana</name>
    <dbReference type="NCBI Taxonomy" id="172846"/>
    <lineage>
        <taxon>Eukaryota</taxon>
        <taxon>Metazoa</taxon>
        <taxon>Ecdysozoa</taxon>
        <taxon>Arthropoda</taxon>
        <taxon>Chelicerata</taxon>
        <taxon>Arachnida</taxon>
        <taxon>Araneae</taxon>
        <taxon>Araneomorphae</taxon>
        <taxon>Entelegynae</taxon>
        <taxon>Araneoidea</taxon>
        <taxon>Araneidae</taxon>
        <taxon>Caerostris</taxon>
    </lineage>
</organism>
<feature type="chain" id="PRO_5043808778" description="Secreted protein" evidence="2">
    <location>
        <begin position="18"/>
        <end position="89"/>
    </location>
</feature>
<comment type="caution">
    <text evidence="3">The sequence shown here is derived from an EMBL/GenBank/DDBJ whole genome shotgun (WGS) entry which is preliminary data.</text>
</comment>